<feature type="compositionally biased region" description="Basic and acidic residues" evidence="1">
    <location>
        <begin position="48"/>
        <end position="59"/>
    </location>
</feature>
<feature type="non-terminal residue" evidence="2">
    <location>
        <position position="1"/>
    </location>
</feature>
<dbReference type="EMBL" id="LWDX02052349">
    <property type="protein sequence ID" value="OEL19871.1"/>
    <property type="molecule type" value="Genomic_DNA"/>
</dbReference>
<dbReference type="OrthoDB" id="10385620at2759"/>
<keyword evidence="3" id="KW-1185">Reference proteome</keyword>
<dbReference type="Proteomes" id="UP000095767">
    <property type="component" value="Unassembled WGS sequence"/>
</dbReference>
<gene>
    <name evidence="2" type="ORF">BAE44_0019118</name>
</gene>
<organism evidence="2 3">
    <name type="scientific">Dichanthelium oligosanthes</name>
    <dbReference type="NCBI Taxonomy" id="888268"/>
    <lineage>
        <taxon>Eukaryota</taxon>
        <taxon>Viridiplantae</taxon>
        <taxon>Streptophyta</taxon>
        <taxon>Embryophyta</taxon>
        <taxon>Tracheophyta</taxon>
        <taxon>Spermatophyta</taxon>
        <taxon>Magnoliopsida</taxon>
        <taxon>Liliopsida</taxon>
        <taxon>Poales</taxon>
        <taxon>Poaceae</taxon>
        <taxon>PACMAD clade</taxon>
        <taxon>Panicoideae</taxon>
        <taxon>Panicodae</taxon>
        <taxon>Paniceae</taxon>
        <taxon>Dichantheliinae</taxon>
        <taxon>Dichanthelium</taxon>
    </lineage>
</organism>
<evidence type="ECO:0000313" key="3">
    <source>
        <dbReference type="Proteomes" id="UP000095767"/>
    </source>
</evidence>
<protein>
    <submittedName>
        <fullName evidence="2">Uncharacterized protein</fullName>
    </submittedName>
</protein>
<accession>A0A1E5V442</accession>
<name>A0A1E5V442_9POAL</name>
<proteinExistence type="predicted"/>
<evidence type="ECO:0000256" key="1">
    <source>
        <dbReference type="SAM" id="MobiDB-lite"/>
    </source>
</evidence>
<feature type="region of interest" description="Disordered" evidence="1">
    <location>
        <begin position="37"/>
        <end position="59"/>
    </location>
</feature>
<evidence type="ECO:0000313" key="2">
    <source>
        <dbReference type="EMBL" id="OEL19871.1"/>
    </source>
</evidence>
<comment type="caution">
    <text evidence="2">The sequence shown here is derived from an EMBL/GenBank/DDBJ whole genome shotgun (WGS) entry which is preliminary data.</text>
</comment>
<dbReference type="AlphaFoldDB" id="A0A1E5V442"/>
<reference evidence="2 3" key="1">
    <citation type="submission" date="2016-09" db="EMBL/GenBank/DDBJ databases">
        <title>The draft genome of Dichanthelium oligosanthes: A C3 panicoid grass species.</title>
        <authorList>
            <person name="Studer A.J."/>
            <person name="Schnable J.C."/>
            <person name="Brutnell T.P."/>
        </authorList>
    </citation>
    <scope>NUCLEOTIDE SEQUENCE [LARGE SCALE GENOMIC DNA]</scope>
    <source>
        <strain evidence="3">cv. Kellogg 1175</strain>
        <tissue evidence="2">Leaf</tissue>
    </source>
</reference>
<sequence>LAREDYEHYLDYDVCDLIREGTTTVLTMLEEEFARDTAGHGGVLGAPSDRKSEETEGAV</sequence>